<dbReference type="Pfam" id="PF00534">
    <property type="entry name" value="Glycos_transf_1"/>
    <property type="match status" value="1"/>
</dbReference>
<evidence type="ECO:0000259" key="5">
    <source>
        <dbReference type="Pfam" id="PF00534"/>
    </source>
</evidence>
<proteinExistence type="inferred from homology"/>
<dbReference type="CDD" id="cd03801">
    <property type="entry name" value="GT4_PimA-like"/>
    <property type="match status" value="1"/>
</dbReference>
<accession>A0ABP7AIG8</accession>
<dbReference type="Proteomes" id="UP001501697">
    <property type="component" value="Unassembled WGS sequence"/>
</dbReference>
<dbReference type="CDD" id="cd04186">
    <property type="entry name" value="GT_2_like_c"/>
    <property type="match status" value="1"/>
</dbReference>
<dbReference type="PANTHER" id="PTHR43179">
    <property type="entry name" value="RHAMNOSYLTRANSFERASE WBBL"/>
    <property type="match status" value="1"/>
</dbReference>
<evidence type="ECO:0000256" key="1">
    <source>
        <dbReference type="ARBA" id="ARBA00004776"/>
    </source>
</evidence>
<evidence type="ECO:0000259" key="6">
    <source>
        <dbReference type="Pfam" id="PF00535"/>
    </source>
</evidence>
<sequence length="677" mass="74941">MSPARIDIVVVNYNTRDRTIECLDSVARQRIEGLRVIVVDNGSRDGSPAAIRAAHPDAMVIAAGENLGFARGVNRGVAESDAEFILLLNPDATVFPGSIEALVGFAQRHPEHGVYGGRTVRPDGALDPSSCWGAPTLWSLLSFAAGLSTAFRRSRLFDPESLGRWQRDSVREVDIVTGCLLLIRRADWVRLGGMDERFFLYGEDAEFSMRARRRGLRPVIVPEAVIQHDVGGSTSSTGRKMAMVLAGKVTYLWSLWWPPLALVGVLLLQAGAATRAALEVLTRTERATWRQVWAHRRAWRRGYPSAERTLFGRTPPAREDLAVQAEPAFRTEAANPYNAELSRALQRRGVRVRDLDHPRLLLERTHVVHLHWPDLSFLAGPRRYRHILRLSLFYGTLALARARGTVLVWTVHNVSAHEARSSPLLRGIAERLLLSNVDGIIALSRRGLEDARSAYPALAAVPAAVTPHGHYRDVYRFGVGRDEARRRLDIPPGRPVIASIGQIRPYKDIPRLIDVFAQTAVDATLLIAGQVSPPALRAEIEERAAADARLRLDLRFIPDDELPVLFAAADLVVIPYARIQNSGSAVLALSADRPVLVPDMGALAELQTTVGDAWVRLYAGSLDPDGLADALAWATAPDRPERADLHALDWDVIAESTVRAYRDFHERSRRRNTARIR</sequence>
<dbReference type="PANTHER" id="PTHR43179:SF12">
    <property type="entry name" value="GALACTOFURANOSYLTRANSFERASE GLFT2"/>
    <property type="match status" value="1"/>
</dbReference>
<dbReference type="Pfam" id="PF00535">
    <property type="entry name" value="Glycos_transf_2"/>
    <property type="match status" value="1"/>
</dbReference>
<dbReference type="InterPro" id="IPR001173">
    <property type="entry name" value="Glyco_trans_2-like"/>
</dbReference>
<evidence type="ECO:0008006" key="9">
    <source>
        <dbReference type="Google" id="ProtNLM"/>
    </source>
</evidence>
<keyword evidence="8" id="KW-1185">Reference proteome</keyword>
<evidence type="ECO:0000256" key="2">
    <source>
        <dbReference type="ARBA" id="ARBA00006739"/>
    </source>
</evidence>
<comment type="pathway">
    <text evidence="1">Cell wall biogenesis; cell wall polysaccharide biosynthesis.</text>
</comment>
<evidence type="ECO:0000256" key="3">
    <source>
        <dbReference type="ARBA" id="ARBA00022676"/>
    </source>
</evidence>
<evidence type="ECO:0000313" key="7">
    <source>
        <dbReference type="EMBL" id="GAA3633354.1"/>
    </source>
</evidence>
<dbReference type="Gene3D" id="3.90.550.10">
    <property type="entry name" value="Spore Coat Polysaccharide Biosynthesis Protein SpsA, Chain A"/>
    <property type="match status" value="1"/>
</dbReference>
<evidence type="ECO:0000313" key="8">
    <source>
        <dbReference type="Proteomes" id="UP001501697"/>
    </source>
</evidence>
<comment type="similarity">
    <text evidence="2">Belongs to the glycosyltransferase 2 family.</text>
</comment>
<keyword evidence="3" id="KW-0328">Glycosyltransferase</keyword>
<dbReference type="InterPro" id="IPR001296">
    <property type="entry name" value="Glyco_trans_1"/>
</dbReference>
<reference evidence="8" key="1">
    <citation type="journal article" date="2019" name="Int. J. Syst. Evol. Microbiol.">
        <title>The Global Catalogue of Microorganisms (GCM) 10K type strain sequencing project: providing services to taxonomists for standard genome sequencing and annotation.</title>
        <authorList>
            <consortium name="The Broad Institute Genomics Platform"/>
            <consortium name="The Broad Institute Genome Sequencing Center for Infectious Disease"/>
            <person name="Wu L."/>
            <person name="Ma J."/>
        </authorList>
    </citation>
    <scope>NUCLEOTIDE SEQUENCE [LARGE SCALE GENOMIC DNA]</scope>
    <source>
        <strain evidence="8">JCM 16544</strain>
    </source>
</reference>
<protein>
    <recommendedName>
        <fullName evidence="9">Glycosyltransferase</fullName>
    </recommendedName>
</protein>
<name>A0ABP7AIG8_9MICO</name>
<feature type="domain" description="Glycosyl transferase family 1" evidence="5">
    <location>
        <begin position="481"/>
        <end position="607"/>
    </location>
</feature>
<comment type="caution">
    <text evidence="7">The sequence shown here is derived from an EMBL/GenBank/DDBJ whole genome shotgun (WGS) entry which is preliminary data.</text>
</comment>
<dbReference type="Gene3D" id="3.40.50.2000">
    <property type="entry name" value="Glycogen Phosphorylase B"/>
    <property type="match status" value="1"/>
</dbReference>
<dbReference type="SUPFAM" id="SSF53756">
    <property type="entry name" value="UDP-Glycosyltransferase/glycogen phosphorylase"/>
    <property type="match status" value="1"/>
</dbReference>
<feature type="domain" description="Glycosyltransferase 2-like" evidence="6">
    <location>
        <begin position="8"/>
        <end position="125"/>
    </location>
</feature>
<dbReference type="SUPFAM" id="SSF53448">
    <property type="entry name" value="Nucleotide-diphospho-sugar transferases"/>
    <property type="match status" value="1"/>
</dbReference>
<dbReference type="RefSeq" id="WP_344737424.1">
    <property type="nucleotide sequence ID" value="NZ_BAAAYU010000005.1"/>
</dbReference>
<dbReference type="EMBL" id="BAAAYU010000005">
    <property type="protein sequence ID" value="GAA3633354.1"/>
    <property type="molecule type" value="Genomic_DNA"/>
</dbReference>
<dbReference type="InterPro" id="IPR029044">
    <property type="entry name" value="Nucleotide-diphossugar_trans"/>
</dbReference>
<evidence type="ECO:0000256" key="4">
    <source>
        <dbReference type="ARBA" id="ARBA00022679"/>
    </source>
</evidence>
<keyword evidence="4" id="KW-0808">Transferase</keyword>
<organism evidence="7 8">
    <name type="scientific">Microbacterium awajiense</name>
    <dbReference type="NCBI Taxonomy" id="415214"/>
    <lineage>
        <taxon>Bacteria</taxon>
        <taxon>Bacillati</taxon>
        <taxon>Actinomycetota</taxon>
        <taxon>Actinomycetes</taxon>
        <taxon>Micrococcales</taxon>
        <taxon>Microbacteriaceae</taxon>
        <taxon>Microbacterium</taxon>
    </lineage>
</organism>
<gene>
    <name evidence="7" type="ORF">GCM10022200_15560</name>
</gene>